<dbReference type="Proteomes" id="UP001206595">
    <property type="component" value="Unassembled WGS sequence"/>
</dbReference>
<dbReference type="AlphaFoldDB" id="A0AAD5EDQ0"/>
<accession>A0AAD5EDQ0</accession>
<dbReference type="EMBL" id="MU620907">
    <property type="protein sequence ID" value="KAI8581120.1"/>
    <property type="molecule type" value="Genomic_DNA"/>
</dbReference>
<evidence type="ECO:0000313" key="2">
    <source>
        <dbReference type="Proteomes" id="UP001206595"/>
    </source>
</evidence>
<dbReference type="GeneID" id="75913056"/>
<gene>
    <name evidence="1" type="ORF">K450DRAFT_233185</name>
</gene>
<sequence length="55" mass="6408">MPSRSFLTRVLPPFSAKFFVKLRNMRLFPSEEGIVRVLSQSMAVRSRMSRYSKSP</sequence>
<comment type="caution">
    <text evidence="1">The sequence shown here is derived from an EMBL/GenBank/DDBJ whole genome shotgun (WGS) entry which is preliminary data.</text>
</comment>
<organism evidence="1 2">
    <name type="scientific">Umbelopsis ramanniana AG</name>
    <dbReference type="NCBI Taxonomy" id="1314678"/>
    <lineage>
        <taxon>Eukaryota</taxon>
        <taxon>Fungi</taxon>
        <taxon>Fungi incertae sedis</taxon>
        <taxon>Mucoromycota</taxon>
        <taxon>Mucoromycotina</taxon>
        <taxon>Umbelopsidomycetes</taxon>
        <taxon>Umbelopsidales</taxon>
        <taxon>Umbelopsidaceae</taxon>
        <taxon>Umbelopsis</taxon>
    </lineage>
</organism>
<dbReference type="RefSeq" id="XP_051446124.1">
    <property type="nucleotide sequence ID" value="XM_051587711.1"/>
</dbReference>
<reference evidence="1" key="2">
    <citation type="journal article" date="2022" name="Proc. Natl. Acad. Sci. U.S.A.">
        <title>Diploid-dominant life cycles characterize the early evolution of Fungi.</title>
        <authorList>
            <person name="Amses K.R."/>
            <person name="Simmons D.R."/>
            <person name="Longcore J.E."/>
            <person name="Mondo S.J."/>
            <person name="Seto K."/>
            <person name="Jeronimo G.H."/>
            <person name="Bonds A.E."/>
            <person name="Quandt C.A."/>
            <person name="Davis W.J."/>
            <person name="Chang Y."/>
            <person name="Federici B.A."/>
            <person name="Kuo A."/>
            <person name="LaButti K."/>
            <person name="Pangilinan J."/>
            <person name="Andreopoulos W."/>
            <person name="Tritt A."/>
            <person name="Riley R."/>
            <person name="Hundley H."/>
            <person name="Johnson J."/>
            <person name="Lipzen A."/>
            <person name="Barry K."/>
            <person name="Lang B.F."/>
            <person name="Cuomo C.A."/>
            <person name="Buchler N.E."/>
            <person name="Grigoriev I.V."/>
            <person name="Spatafora J.W."/>
            <person name="Stajich J.E."/>
            <person name="James T.Y."/>
        </authorList>
    </citation>
    <scope>NUCLEOTIDE SEQUENCE</scope>
    <source>
        <strain evidence="1">AG</strain>
    </source>
</reference>
<name>A0AAD5EDQ0_UMBRA</name>
<protein>
    <submittedName>
        <fullName evidence="1">Uncharacterized protein</fullName>
    </submittedName>
</protein>
<keyword evidence="2" id="KW-1185">Reference proteome</keyword>
<evidence type="ECO:0000313" key="1">
    <source>
        <dbReference type="EMBL" id="KAI8581120.1"/>
    </source>
</evidence>
<proteinExistence type="predicted"/>
<reference evidence="1" key="1">
    <citation type="submission" date="2021-06" db="EMBL/GenBank/DDBJ databases">
        <authorList>
            <consortium name="DOE Joint Genome Institute"/>
            <person name="Mondo S.J."/>
            <person name="Amses K.R."/>
            <person name="Simmons D.R."/>
            <person name="Longcore J.E."/>
            <person name="Seto K."/>
            <person name="Alves G.H."/>
            <person name="Bonds A.E."/>
            <person name="Quandt C.A."/>
            <person name="Davis W.J."/>
            <person name="Chang Y."/>
            <person name="Letcher P.M."/>
            <person name="Powell M.J."/>
            <person name="Kuo A."/>
            <person name="Labutti K."/>
            <person name="Pangilinan J."/>
            <person name="Andreopoulos W."/>
            <person name="Tritt A."/>
            <person name="Riley R."/>
            <person name="Hundley H."/>
            <person name="Johnson J."/>
            <person name="Lipzen A."/>
            <person name="Barry K."/>
            <person name="Berbee M.L."/>
            <person name="Buchler N.E."/>
            <person name="Grigoriev I.V."/>
            <person name="Spatafora J.W."/>
            <person name="Stajich J.E."/>
            <person name="James T.Y."/>
        </authorList>
    </citation>
    <scope>NUCLEOTIDE SEQUENCE</scope>
    <source>
        <strain evidence="1">AG</strain>
    </source>
</reference>